<dbReference type="EC" id="2.1.1.185" evidence="6"/>
<dbReference type="InterPro" id="IPR029026">
    <property type="entry name" value="tRNA_m1G_MTases_N"/>
</dbReference>
<feature type="domain" description="MRM3-like substrate binding" evidence="5">
    <location>
        <begin position="10"/>
        <end position="96"/>
    </location>
</feature>
<evidence type="ECO:0000256" key="3">
    <source>
        <dbReference type="ARBA" id="ARBA00022679"/>
    </source>
</evidence>
<dbReference type="AlphaFoldDB" id="A0A644TAM6"/>
<dbReference type="SUPFAM" id="SSF55315">
    <property type="entry name" value="L30e-like"/>
    <property type="match status" value="1"/>
</dbReference>
<dbReference type="PANTHER" id="PTHR43191">
    <property type="entry name" value="RRNA METHYLTRANSFERASE 3"/>
    <property type="match status" value="1"/>
</dbReference>
<protein>
    <submittedName>
        <fullName evidence="6">23S rRNA (Guanosine-2'-O-)-methyltransferase RlmB</fullName>
        <ecNumber evidence="6">2.1.1.185</ecNumber>
    </submittedName>
</protein>
<evidence type="ECO:0000256" key="1">
    <source>
        <dbReference type="ARBA" id="ARBA00007228"/>
    </source>
</evidence>
<feature type="domain" description="tRNA/rRNA methyltransferase SpoU type" evidence="4">
    <location>
        <begin position="115"/>
        <end position="253"/>
    </location>
</feature>
<dbReference type="CDD" id="cd18104">
    <property type="entry name" value="SpoU-like_RNA-MTase"/>
    <property type="match status" value="1"/>
</dbReference>
<dbReference type="GO" id="GO:0008173">
    <property type="term" value="F:RNA methyltransferase activity"/>
    <property type="evidence" value="ECO:0007669"/>
    <property type="project" value="InterPro"/>
</dbReference>
<keyword evidence="2 6" id="KW-0489">Methyltransferase</keyword>
<reference evidence="6" key="1">
    <citation type="submission" date="2019-08" db="EMBL/GenBank/DDBJ databases">
        <authorList>
            <person name="Kucharzyk K."/>
            <person name="Murdoch R.W."/>
            <person name="Higgins S."/>
            <person name="Loffler F."/>
        </authorList>
    </citation>
    <scope>NUCLEOTIDE SEQUENCE</scope>
</reference>
<accession>A0A644TAM6</accession>
<evidence type="ECO:0000259" key="5">
    <source>
        <dbReference type="Pfam" id="PF22435"/>
    </source>
</evidence>
<dbReference type="InterPro" id="IPR029064">
    <property type="entry name" value="Ribosomal_eL30-like_sf"/>
</dbReference>
<dbReference type="GO" id="GO:0003723">
    <property type="term" value="F:RNA binding"/>
    <property type="evidence" value="ECO:0007669"/>
    <property type="project" value="InterPro"/>
</dbReference>
<dbReference type="EMBL" id="VSSQ01000020">
    <property type="protein sequence ID" value="MPL63222.1"/>
    <property type="molecule type" value="Genomic_DNA"/>
</dbReference>
<dbReference type="Pfam" id="PF00588">
    <property type="entry name" value="SpoU_methylase"/>
    <property type="match status" value="1"/>
</dbReference>
<evidence type="ECO:0000259" key="4">
    <source>
        <dbReference type="Pfam" id="PF00588"/>
    </source>
</evidence>
<comment type="caution">
    <text evidence="6">The sequence shown here is derived from an EMBL/GenBank/DDBJ whole genome shotgun (WGS) entry which is preliminary data.</text>
</comment>
<dbReference type="SUPFAM" id="SSF75217">
    <property type="entry name" value="alpha/beta knot"/>
    <property type="match status" value="1"/>
</dbReference>
<evidence type="ECO:0000313" key="6">
    <source>
        <dbReference type="EMBL" id="MPL63222.1"/>
    </source>
</evidence>
<organism evidence="6">
    <name type="scientific">bioreactor metagenome</name>
    <dbReference type="NCBI Taxonomy" id="1076179"/>
    <lineage>
        <taxon>unclassified sequences</taxon>
        <taxon>metagenomes</taxon>
        <taxon>ecological metagenomes</taxon>
    </lineage>
</organism>
<dbReference type="InterPro" id="IPR001537">
    <property type="entry name" value="SpoU_MeTrfase"/>
</dbReference>
<dbReference type="InterPro" id="IPR029028">
    <property type="entry name" value="Alpha/beta_knot_MTases"/>
</dbReference>
<sequence length="265" mass="29249">MSELITSPQNPRIKNLLMLQQKSRERRKQNLVVVEGLRETAIAVGNGFRITEFFVCPEISAPADYMPLIGKAKVTELSAAVFEKLAYRESSDGCIALFEPRWLKIGEVKLRPDPLVVILESVEKPGNLGAILRTADAAGLDAVIVCDPLTDIYNPNVIRSGVGCVFSNQVVACSTEEAQQWLKEKGIRSYAAELKASSQYHLHNYKGPTAFVMGTEADGLTQKWIDFCDERIIIPMLGSIDSLNVSVSAAVLVFEAMRQREFSVV</sequence>
<dbReference type="Pfam" id="PF22435">
    <property type="entry name" value="MRM3-like_sub_bind"/>
    <property type="match status" value="1"/>
</dbReference>
<dbReference type="GO" id="GO:0006396">
    <property type="term" value="P:RNA processing"/>
    <property type="evidence" value="ECO:0007669"/>
    <property type="project" value="InterPro"/>
</dbReference>
<evidence type="ECO:0000256" key="2">
    <source>
        <dbReference type="ARBA" id="ARBA00022603"/>
    </source>
</evidence>
<dbReference type="GO" id="GO:0032259">
    <property type="term" value="P:methylation"/>
    <property type="evidence" value="ECO:0007669"/>
    <property type="project" value="UniProtKB-KW"/>
</dbReference>
<dbReference type="InterPro" id="IPR051259">
    <property type="entry name" value="rRNA_Methyltransferase"/>
</dbReference>
<dbReference type="Gene3D" id="3.40.1280.10">
    <property type="match status" value="1"/>
</dbReference>
<name>A0A644TAM6_9ZZZZ</name>
<comment type="similarity">
    <text evidence="1">Belongs to the class IV-like SAM-binding methyltransferase superfamily. RNA methyltransferase TrmH family.</text>
</comment>
<proteinExistence type="inferred from homology"/>
<dbReference type="InterPro" id="IPR053888">
    <property type="entry name" value="MRM3-like_sub_bind"/>
</dbReference>
<dbReference type="PANTHER" id="PTHR43191:SF2">
    <property type="entry name" value="RRNA METHYLTRANSFERASE 3, MITOCHONDRIAL"/>
    <property type="match status" value="1"/>
</dbReference>
<dbReference type="Gene3D" id="3.30.1330.30">
    <property type="match status" value="1"/>
</dbReference>
<keyword evidence="3 6" id="KW-0808">Transferase</keyword>
<gene>
    <name evidence="6" type="primary">rlmB_6</name>
    <name evidence="6" type="ORF">SDC9_08843</name>
</gene>